<feature type="transmembrane region" description="Helical" evidence="8">
    <location>
        <begin position="39"/>
        <end position="60"/>
    </location>
</feature>
<dbReference type="OrthoDB" id="2078716at2"/>
<comment type="subcellular location">
    <subcellularLocation>
        <location evidence="1">Membrane</location>
        <topology evidence="1">Multi-pass membrane protein</topology>
    </subcellularLocation>
</comment>
<evidence type="ECO:0000256" key="5">
    <source>
        <dbReference type="ARBA" id="ARBA00022692"/>
    </source>
</evidence>
<keyword evidence="3" id="KW-0813">Transport</keyword>
<keyword evidence="5 8" id="KW-0812">Transmembrane</keyword>
<dbReference type="KEGG" id="hcv:FTV88_0098"/>
<feature type="transmembrane region" description="Helical" evidence="8">
    <location>
        <begin position="118"/>
        <end position="136"/>
    </location>
</feature>
<keyword evidence="7 8" id="KW-0472">Membrane</keyword>
<gene>
    <name evidence="9" type="primary">gerKB</name>
    <name evidence="9" type="ORF">FTV88_0098</name>
</gene>
<dbReference type="RefSeq" id="WP_153723883.1">
    <property type="nucleotide sequence ID" value="NZ_CP045875.1"/>
</dbReference>
<evidence type="ECO:0000256" key="2">
    <source>
        <dbReference type="ARBA" id="ARBA00007998"/>
    </source>
</evidence>
<evidence type="ECO:0000313" key="10">
    <source>
        <dbReference type="Proteomes" id="UP000366051"/>
    </source>
</evidence>
<feature type="transmembrane region" description="Helical" evidence="8">
    <location>
        <begin position="187"/>
        <end position="204"/>
    </location>
</feature>
<name>A0A5Q2MVN8_9FIRM</name>
<dbReference type="AlphaFoldDB" id="A0A5Q2MVN8"/>
<evidence type="ECO:0000256" key="8">
    <source>
        <dbReference type="SAM" id="Phobius"/>
    </source>
</evidence>
<dbReference type="Proteomes" id="UP000366051">
    <property type="component" value="Chromosome"/>
</dbReference>
<comment type="similarity">
    <text evidence="2">Belongs to the amino acid-polyamine-organocation (APC) superfamily. Spore germination protein (SGP) (TC 2.A.3.9) family.</text>
</comment>
<evidence type="ECO:0000313" key="9">
    <source>
        <dbReference type="EMBL" id="QGG46277.1"/>
    </source>
</evidence>
<feature type="transmembrane region" description="Helical" evidence="8">
    <location>
        <begin position="330"/>
        <end position="355"/>
    </location>
</feature>
<organism evidence="9 10">
    <name type="scientific">Heliorestis convoluta</name>
    <dbReference type="NCBI Taxonomy" id="356322"/>
    <lineage>
        <taxon>Bacteria</taxon>
        <taxon>Bacillati</taxon>
        <taxon>Bacillota</taxon>
        <taxon>Clostridia</taxon>
        <taxon>Eubacteriales</taxon>
        <taxon>Heliobacteriaceae</taxon>
        <taxon>Heliorestis</taxon>
    </lineage>
</organism>
<dbReference type="Pfam" id="PF03845">
    <property type="entry name" value="Spore_permease"/>
    <property type="match status" value="1"/>
</dbReference>
<dbReference type="PANTHER" id="PTHR34975">
    <property type="entry name" value="SPORE GERMINATION PROTEIN A2"/>
    <property type="match status" value="1"/>
</dbReference>
<dbReference type="PANTHER" id="PTHR34975:SF2">
    <property type="entry name" value="SPORE GERMINATION PROTEIN A2"/>
    <property type="match status" value="1"/>
</dbReference>
<evidence type="ECO:0000256" key="4">
    <source>
        <dbReference type="ARBA" id="ARBA00022544"/>
    </source>
</evidence>
<accession>A0A5Q2MVN8</accession>
<proteinExistence type="inferred from homology"/>
<feature type="transmembrane region" description="Helical" evidence="8">
    <location>
        <begin position="80"/>
        <end position="98"/>
    </location>
</feature>
<reference evidence="10" key="1">
    <citation type="submission" date="2019-11" db="EMBL/GenBank/DDBJ databases">
        <title>Genome sequence of Heliorestis convoluta strain HH, an alkaliphilic and minimalistic phototrophic bacterium from a soda lake in Egypt.</title>
        <authorList>
            <person name="Dewey E.D."/>
            <person name="Stokes L.M."/>
            <person name="Burchell B.M."/>
            <person name="Shaffer K.N."/>
            <person name="Huntington A.M."/>
            <person name="Baker J.M."/>
            <person name="Nadendla S."/>
            <person name="Giglio M.G."/>
            <person name="Touchman J.W."/>
            <person name="Blankenship R.E."/>
            <person name="Madigan M.T."/>
            <person name="Sattley W.M."/>
        </authorList>
    </citation>
    <scope>NUCLEOTIDE SEQUENCE [LARGE SCALE GENOMIC DNA]</scope>
    <source>
        <strain evidence="10">HH</strain>
    </source>
</reference>
<keyword evidence="6 8" id="KW-1133">Transmembrane helix</keyword>
<feature type="transmembrane region" description="Helical" evidence="8">
    <location>
        <begin position="148"/>
        <end position="167"/>
    </location>
</feature>
<keyword evidence="10" id="KW-1185">Reference proteome</keyword>
<sequence length="363" mass="40997">MYSEKISMLQIGLLMGSFFVAGAGLFYNGFLFQSVDFNPFVPLLSGLLLSLLPAALVAWLCTRHRRKNILSISQEVVGPFFGFLLVFPLVVAHFLLPLPLSRIAAELVVDVYLIQTPPLLLTVVILTISCWIATLGTESVARTNDEHLVIIFPLTVIMFALSVPDIRPELARPFFQPDFSYWNQLEFYGSLLIFLSFSLVLFLNNSISHSEKIYRMIFALKGFGVIYLFITAYMIIGTLGMEMAATFDQPLKVKMTTLRETVFIERVDIFLILLWLFPTVTAMAALIVTAARAMGQWMGLPNYRIIVILYYIVAVIASPVMLPFQHAKRMLLYMGPIWMAFLTVVLLILFVASLWKSPQKIKA</sequence>
<dbReference type="GO" id="GO:0009847">
    <property type="term" value="P:spore germination"/>
    <property type="evidence" value="ECO:0007669"/>
    <property type="project" value="InterPro"/>
</dbReference>
<feature type="transmembrane region" description="Helical" evidence="8">
    <location>
        <begin position="216"/>
        <end position="236"/>
    </location>
</feature>
<protein>
    <submittedName>
        <fullName evidence="9">Spore germination protein KB</fullName>
    </submittedName>
</protein>
<feature type="transmembrane region" description="Helical" evidence="8">
    <location>
        <begin position="7"/>
        <end position="27"/>
    </location>
</feature>
<dbReference type="GO" id="GO:0016020">
    <property type="term" value="C:membrane"/>
    <property type="evidence" value="ECO:0007669"/>
    <property type="project" value="UniProtKB-SubCell"/>
</dbReference>
<keyword evidence="4" id="KW-0309">Germination</keyword>
<feature type="transmembrane region" description="Helical" evidence="8">
    <location>
        <begin position="303"/>
        <end position="324"/>
    </location>
</feature>
<dbReference type="InterPro" id="IPR004761">
    <property type="entry name" value="Spore_GerAB"/>
</dbReference>
<evidence type="ECO:0000256" key="6">
    <source>
        <dbReference type="ARBA" id="ARBA00022989"/>
    </source>
</evidence>
<evidence type="ECO:0000256" key="3">
    <source>
        <dbReference type="ARBA" id="ARBA00022448"/>
    </source>
</evidence>
<dbReference type="EMBL" id="CP045875">
    <property type="protein sequence ID" value="QGG46277.1"/>
    <property type="molecule type" value="Genomic_DNA"/>
</dbReference>
<evidence type="ECO:0000256" key="1">
    <source>
        <dbReference type="ARBA" id="ARBA00004141"/>
    </source>
</evidence>
<feature type="transmembrane region" description="Helical" evidence="8">
    <location>
        <begin position="269"/>
        <end position="291"/>
    </location>
</feature>
<evidence type="ECO:0000256" key="7">
    <source>
        <dbReference type="ARBA" id="ARBA00023136"/>
    </source>
</evidence>